<keyword evidence="2" id="KW-1185">Reference proteome</keyword>
<dbReference type="OrthoDB" id="5194365at2"/>
<protein>
    <submittedName>
        <fullName evidence="1">Uncharacterized protein</fullName>
    </submittedName>
</protein>
<comment type="caution">
    <text evidence="1">The sequence shown here is derived from an EMBL/GenBank/DDBJ whole genome shotgun (WGS) entry which is preliminary data.</text>
</comment>
<dbReference type="EMBL" id="PNFZ01000015">
    <property type="protein sequence ID" value="PMB96882.1"/>
    <property type="molecule type" value="Genomic_DNA"/>
</dbReference>
<organism evidence="1 2">
    <name type="scientific">Brevibacterium luteolum</name>
    <dbReference type="NCBI Taxonomy" id="199591"/>
    <lineage>
        <taxon>Bacteria</taxon>
        <taxon>Bacillati</taxon>
        <taxon>Actinomycetota</taxon>
        <taxon>Actinomycetes</taxon>
        <taxon>Micrococcales</taxon>
        <taxon>Brevibacteriaceae</taxon>
        <taxon>Brevibacterium</taxon>
    </lineage>
</organism>
<dbReference type="RefSeq" id="WP_102163266.1">
    <property type="nucleotide sequence ID" value="NZ_PNFZ01000015.1"/>
</dbReference>
<reference evidence="1 2" key="1">
    <citation type="submission" date="2017-09" db="EMBL/GenBank/DDBJ databases">
        <title>Bacterial strain isolated from the female urinary microbiota.</title>
        <authorList>
            <person name="Thomas-White K."/>
            <person name="Kumar N."/>
            <person name="Forster S."/>
            <person name="Putonti C."/>
            <person name="Lawley T."/>
            <person name="Wolfe A.J."/>
        </authorList>
    </citation>
    <scope>NUCLEOTIDE SEQUENCE [LARGE SCALE GENOMIC DNA]</scope>
    <source>
        <strain evidence="1 2">UMB0680</strain>
    </source>
</reference>
<proteinExistence type="predicted"/>
<dbReference type="Proteomes" id="UP000235703">
    <property type="component" value="Unassembled WGS sequence"/>
</dbReference>
<name>A0A2N6PDX4_9MICO</name>
<accession>A0A2N6PDX4</accession>
<sequence>MNRTPLGIYHAVSCQDATSLSYDGQPYYEVNMLPRAGVPDECEIRFADGEWILAEADKDLAPLPAAEQ</sequence>
<evidence type="ECO:0000313" key="2">
    <source>
        <dbReference type="Proteomes" id="UP000235703"/>
    </source>
</evidence>
<gene>
    <name evidence="1" type="ORF">CJ198_14220</name>
</gene>
<dbReference type="AlphaFoldDB" id="A0A2N6PDX4"/>
<evidence type="ECO:0000313" key="1">
    <source>
        <dbReference type="EMBL" id="PMB96882.1"/>
    </source>
</evidence>